<organism evidence="4 5">
    <name type="scientific">Candidozyma duobushaemuli</name>
    <dbReference type="NCBI Taxonomy" id="1231522"/>
    <lineage>
        <taxon>Eukaryota</taxon>
        <taxon>Fungi</taxon>
        <taxon>Dikarya</taxon>
        <taxon>Ascomycota</taxon>
        <taxon>Saccharomycotina</taxon>
        <taxon>Pichiomycetes</taxon>
        <taxon>Metschnikowiaceae</taxon>
        <taxon>Candidozyma</taxon>
    </lineage>
</organism>
<comment type="similarity">
    <text evidence="1">Belongs to the IWR1/SLC7A6OS family.</text>
</comment>
<feature type="region of interest" description="Disordered" evidence="2">
    <location>
        <begin position="189"/>
        <end position="234"/>
    </location>
</feature>
<feature type="region of interest" description="Disordered" evidence="2">
    <location>
        <begin position="26"/>
        <end position="53"/>
    </location>
</feature>
<dbReference type="EMBL" id="PKFP01000002">
    <property type="protein sequence ID" value="PVH14947.1"/>
    <property type="molecule type" value="Genomic_DNA"/>
</dbReference>
<feature type="compositionally biased region" description="Acidic residues" evidence="2">
    <location>
        <begin position="189"/>
        <end position="207"/>
    </location>
</feature>
<evidence type="ECO:0000259" key="3">
    <source>
        <dbReference type="Pfam" id="PF08574"/>
    </source>
</evidence>
<comment type="caution">
    <text evidence="4">The sequence shown here is derived from an EMBL/GenBank/DDBJ whole genome shotgun (WGS) entry which is preliminary data.</text>
</comment>
<dbReference type="PANTHER" id="PTHR28063:SF1">
    <property type="entry name" value="RNA POLYMERASE II NUCLEAR LOCALIZATION PROTEIN IWR1"/>
    <property type="match status" value="1"/>
</dbReference>
<dbReference type="InterPro" id="IPR040150">
    <property type="entry name" value="Iwr1"/>
</dbReference>
<dbReference type="GO" id="GO:0005737">
    <property type="term" value="C:cytoplasm"/>
    <property type="evidence" value="ECO:0007669"/>
    <property type="project" value="TreeGrafter"/>
</dbReference>
<keyword evidence="5" id="KW-1185">Reference proteome</keyword>
<dbReference type="AlphaFoldDB" id="A0A2V1A982"/>
<dbReference type="RefSeq" id="XP_025335887.1">
    <property type="nucleotide sequence ID" value="XM_025483652.1"/>
</dbReference>
<dbReference type="Pfam" id="PF08574">
    <property type="entry name" value="Iwr1"/>
    <property type="match status" value="1"/>
</dbReference>
<proteinExistence type="inferred from homology"/>
<feature type="domain" description="Transcription factor Iwr1" evidence="3">
    <location>
        <begin position="151"/>
        <end position="220"/>
    </location>
</feature>
<sequence length="316" mass="36249">MSQTPPQILRIKRKRGEDPLQALILEGRQSSKRSKPATPRASALPSPSREQQNWLFHLERTEESSQNQADLESLLAESKNDRKDARQFVIPKKHTLEDSLIPNELTDMVANFLTVNEPTTRKKRKSGKPVTSHQPETPAAPKAQAEYETSDDYVFDTYKLSAQEPLTEANYPKSQIGYIRFFDDENYDLMQSDDDSVPNKSDDEDSNAESFYQNDYPEDEDAGALSDSYANFEDDNDETGVVALETPEEFEGTSQLSRGADEFDNLYDDLMNRAGESYDPDETFERQRFFEDEGDNELAIHRDRIFSRLQKMIDEE</sequence>
<feature type="region of interest" description="Disordered" evidence="2">
    <location>
        <begin position="117"/>
        <end position="148"/>
    </location>
</feature>
<gene>
    <name evidence="4" type="ORF">CXQ87_005225</name>
</gene>
<evidence type="ECO:0000256" key="2">
    <source>
        <dbReference type="SAM" id="MobiDB-lite"/>
    </source>
</evidence>
<evidence type="ECO:0000313" key="4">
    <source>
        <dbReference type="EMBL" id="PVH14947.1"/>
    </source>
</evidence>
<protein>
    <recommendedName>
        <fullName evidence="3">Transcription factor Iwr1 domain-containing protein</fullName>
    </recommendedName>
</protein>
<evidence type="ECO:0000256" key="1">
    <source>
        <dbReference type="ARBA" id="ARBA00010218"/>
    </source>
</evidence>
<dbReference type="InterPro" id="IPR013883">
    <property type="entry name" value="TF_Iwr1_dom"/>
</dbReference>
<accession>A0A2V1A982</accession>
<dbReference type="GO" id="GO:0006606">
    <property type="term" value="P:protein import into nucleus"/>
    <property type="evidence" value="ECO:0007669"/>
    <property type="project" value="InterPro"/>
</dbReference>
<dbReference type="PANTHER" id="PTHR28063">
    <property type="entry name" value="RNA POLYMERASE II NUCLEAR LOCALIZATION PROTEIN IWR1"/>
    <property type="match status" value="1"/>
</dbReference>
<dbReference type="Proteomes" id="UP000244406">
    <property type="component" value="Unassembled WGS sequence"/>
</dbReference>
<dbReference type="GeneID" id="37005223"/>
<dbReference type="VEuPathDB" id="FungiDB:CXQ87_005225"/>
<reference evidence="4 5" key="1">
    <citation type="submission" date="2017-12" db="EMBL/GenBank/DDBJ databases">
        <title>Genome Sequence of the Amphotericin B-resistant Candida duobushaemulonii strain, B09383.</title>
        <authorList>
            <person name="Chow N.A."/>
            <person name="Gade L."/>
            <person name="Batra D."/>
            <person name="Rowe L.A."/>
            <person name="Loparev V.N."/>
            <person name="Litvintseva A.P."/>
        </authorList>
    </citation>
    <scope>NUCLEOTIDE SEQUENCE [LARGE SCALE GENOMIC DNA]</scope>
    <source>
        <strain evidence="4 5">B09383</strain>
    </source>
</reference>
<feature type="region of interest" description="Disordered" evidence="2">
    <location>
        <begin position="1"/>
        <end position="20"/>
    </location>
</feature>
<name>A0A2V1A982_9ASCO</name>
<evidence type="ECO:0000313" key="5">
    <source>
        <dbReference type="Proteomes" id="UP000244406"/>
    </source>
</evidence>